<dbReference type="STRING" id="195883.A0A482WTX8"/>
<dbReference type="OrthoDB" id="269227at2759"/>
<dbReference type="PIRSF" id="PIRSF000137">
    <property type="entry name" value="Alcohol_oxidase"/>
    <property type="match status" value="1"/>
</dbReference>
<reference evidence="6 7" key="1">
    <citation type="journal article" date="2017" name="Gigascience">
        <title>Genome sequence of the small brown planthopper, Laodelphax striatellus.</title>
        <authorList>
            <person name="Zhu J."/>
            <person name="Jiang F."/>
            <person name="Wang X."/>
            <person name="Yang P."/>
            <person name="Bao Y."/>
            <person name="Zhao W."/>
            <person name="Wang W."/>
            <person name="Lu H."/>
            <person name="Wang Q."/>
            <person name="Cui N."/>
            <person name="Li J."/>
            <person name="Chen X."/>
            <person name="Luo L."/>
            <person name="Yu J."/>
            <person name="Kang L."/>
            <person name="Cui F."/>
        </authorList>
    </citation>
    <scope>NUCLEOTIDE SEQUENCE [LARGE SCALE GENOMIC DNA]</scope>
    <source>
        <strain evidence="6">Lst14</strain>
    </source>
</reference>
<protein>
    <recommendedName>
        <fullName evidence="5">Glucose-methanol-choline oxidoreductase N-terminal domain-containing protein</fullName>
    </recommendedName>
</protein>
<evidence type="ECO:0000256" key="1">
    <source>
        <dbReference type="ARBA" id="ARBA00010790"/>
    </source>
</evidence>
<feature type="binding site" evidence="3">
    <location>
        <position position="144"/>
    </location>
    <ligand>
        <name>FAD</name>
        <dbReference type="ChEBI" id="CHEBI:57692"/>
    </ligand>
</feature>
<dbReference type="SMR" id="A0A482WTX8"/>
<evidence type="ECO:0000256" key="3">
    <source>
        <dbReference type="PIRSR" id="PIRSR000137-2"/>
    </source>
</evidence>
<organism evidence="6 7">
    <name type="scientific">Laodelphax striatellus</name>
    <name type="common">Small brown planthopper</name>
    <name type="synonym">Delphax striatella</name>
    <dbReference type="NCBI Taxonomy" id="195883"/>
    <lineage>
        <taxon>Eukaryota</taxon>
        <taxon>Metazoa</taxon>
        <taxon>Ecdysozoa</taxon>
        <taxon>Arthropoda</taxon>
        <taxon>Hexapoda</taxon>
        <taxon>Insecta</taxon>
        <taxon>Pterygota</taxon>
        <taxon>Neoptera</taxon>
        <taxon>Paraneoptera</taxon>
        <taxon>Hemiptera</taxon>
        <taxon>Auchenorrhyncha</taxon>
        <taxon>Fulgoroidea</taxon>
        <taxon>Delphacidae</taxon>
        <taxon>Criomorphinae</taxon>
        <taxon>Laodelphax</taxon>
    </lineage>
</organism>
<dbReference type="GO" id="GO:0016614">
    <property type="term" value="F:oxidoreductase activity, acting on CH-OH group of donors"/>
    <property type="evidence" value="ECO:0007669"/>
    <property type="project" value="InterPro"/>
</dbReference>
<comment type="similarity">
    <text evidence="1">Belongs to the GMC oxidoreductase family.</text>
</comment>
<dbReference type="SUPFAM" id="SSF54373">
    <property type="entry name" value="FAD-linked reductases, C-terminal domain"/>
    <property type="match status" value="1"/>
</dbReference>
<feature type="chain" id="PRO_5019868465" description="Glucose-methanol-choline oxidoreductase N-terminal domain-containing protein" evidence="4">
    <location>
        <begin position="27"/>
        <end position="636"/>
    </location>
</feature>
<evidence type="ECO:0000256" key="2">
    <source>
        <dbReference type="PIRSR" id="PIRSR000137-1"/>
    </source>
</evidence>
<evidence type="ECO:0000313" key="7">
    <source>
        <dbReference type="Proteomes" id="UP000291343"/>
    </source>
</evidence>
<comment type="caution">
    <text evidence="6">The sequence shown here is derived from an EMBL/GenBank/DDBJ whole genome shotgun (WGS) entry which is preliminary data.</text>
</comment>
<proteinExistence type="inferred from homology"/>
<dbReference type="InterPro" id="IPR036188">
    <property type="entry name" value="FAD/NAD-bd_sf"/>
</dbReference>
<dbReference type="EMBL" id="QKKF02025372">
    <property type="protein sequence ID" value="RZF37065.1"/>
    <property type="molecule type" value="Genomic_DNA"/>
</dbReference>
<feature type="active site" description="Proton donor" evidence="2">
    <location>
        <position position="555"/>
    </location>
</feature>
<comment type="cofactor">
    <cofactor evidence="3">
        <name>FAD</name>
        <dbReference type="ChEBI" id="CHEBI:57692"/>
    </cofactor>
</comment>
<feature type="binding site" evidence="3">
    <location>
        <begin position="148"/>
        <end position="151"/>
    </location>
    <ligand>
        <name>FAD</name>
        <dbReference type="ChEBI" id="CHEBI:57692"/>
    </ligand>
</feature>
<feature type="domain" description="Glucose-methanol-choline oxidoreductase N-terminal" evidence="5">
    <location>
        <begin position="314"/>
        <end position="328"/>
    </location>
</feature>
<dbReference type="Proteomes" id="UP000291343">
    <property type="component" value="Unassembled WGS sequence"/>
</dbReference>
<dbReference type="FunCoup" id="A0A482WTX8">
    <property type="interactions" value="23"/>
</dbReference>
<dbReference type="InParanoid" id="A0A482WTX8"/>
<dbReference type="PANTHER" id="PTHR11552">
    <property type="entry name" value="GLUCOSE-METHANOL-CHOLINE GMC OXIDOREDUCTASE"/>
    <property type="match status" value="1"/>
</dbReference>
<keyword evidence="4" id="KW-0732">Signal</keyword>
<dbReference type="GO" id="GO:0050660">
    <property type="term" value="F:flavin adenine dinucleotide binding"/>
    <property type="evidence" value="ECO:0007669"/>
    <property type="project" value="InterPro"/>
</dbReference>
<evidence type="ECO:0000256" key="4">
    <source>
        <dbReference type="SAM" id="SignalP"/>
    </source>
</evidence>
<dbReference type="InterPro" id="IPR007867">
    <property type="entry name" value="GMC_OxRtase_C"/>
</dbReference>
<keyword evidence="3" id="KW-0285">Flavoprotein</keyword>
<dbReference type="PROSITE" id="PS00624">
    <property type="entry name" value="GMC_OXRED_2"/>
    <property type="match status" value="1"/>
</dbReference>
<feature type="active site" description="Proton acceptor" evidence="2">
    <location>
        <position position="599"/>
    </location>
</feature>
<name>A0A482WTX8_LAOST</name>
<evidence type="ECO:0000259" key="5">
    <source>
        <dbReference type="PROSITE" id="PS00624"/>
    </source>
</evidence>
<dbReference type="Gene3D" id="3.50.50.60">
    <property type="entry name" value="FAD/NAD(P)-binding domain"/>
    <property type="match status" value="1"/>
</dbReference>
<sequence>MTNHATTCAITRYAAFLLLLVHYSSPQSTLFQSVLQHYRNSLRLPPGATTDSNKFQKEYDFIVVGAGSGGSVIANRLTENPDWSVLLLEAGKEEIILTDVPLLVSYILATDFNWGYRTEPNDGMCLSMVEKRCKWHRGKAMGGTSVINYMVYSRGVPRDYDNWASMGNYGWSFRDVLPYFRKSEDMVVPELRNSPYHGTGGYLTVDRPKWRTPLVSAFMKAGVQMGYPLLDVNGANPLGFDYILATTRRGARLSASKAFLRPIRTRKNFTVGKQARVTRIIIDPVTNRTVGVEFLKNRKVYVVRARKEVVLCAGALNSPQLLMLSGIGPKEHLEELGIPVIKDLKVGYNLQDHVSMGGLAFLVNDTVSIVESRYQGPQYMLDYLLNGAGPLTLPGGAEALALFRTGLVDGPEDHPDIELVFGPGALTGDTGASLRRSFAIREDFYDKVYRAHEGEDAFSIVPVLLQPLSRGRVKLKSRNPFHWPLLYPNYYDHPRDLKIVVEGIKMAVRITETEPFAKYATQLLRNPFPGCAALRFASDEYWACTARHITTNLQHQSGTCKMGPPSDPDAVVDPQLRVYGVQGLRVVDASIMPVIPAGHTNAIVFMIGEKAADLIKDTWRSRSSNEVDSRRKRMLS</sequence>
<dbReference type="InterPro" id="IPR000172">
    <property type="entry name" value="GMC_OxRdtase_N"/>
</dbReference>
<dbReference type="Gene3D" id="3.30.560.10">
    <property type="entry name" value="Glucose Oxidase, domain 3"/>
    <property type="match status" value="1"/>
</dbReference>
<dbReference type="AlphaFoldDB" id="A0A482WTX8"/>
<feature type="signal peptide" evidence="4">
    <location>
        <begin position="1"/>
        <end position="26"/>
    </location>
</feature>
<dbReference type="SUPFAM" id="SSF51905">
    <property type="entry name" value="FAD/NAD(P)-binding domain"/>
    <property type="match status" value="1"/>
</dbReference>
<dbReference type="InterPro" id="IPR012132">
    <property type="entry name" value="GMC_OxRdtase"/>
</dbReference>
<gene>
    <name evidence="6" type="ORF">LSTR_LSTR014003</name>
</gene>
<evidence type="ECO:0000313" key="6">
    <source>
        <dbReference type="EMBL" id="RZF37065.1"/>
    </source>
</evidence>
<keyword evidence="3" id="KW-0274">FAD</keyword>
<keyword evidence="7" id="KW-1185">Reference proteome</keyword>
<dbReference type="PANTHER" id="PTHR11552:SF216">
    <property type="entry name" value="GLUCOSE-METHANOL-CHOLINE OXIDOREDUCTASE N-TERMINAL DOMAIN-CONTAINING PROTEIN"/>
    <property type="match status" value="1"/>
</dbReference>
<accession>A0A482WTX8</accession>
<dbReference type="Pfam" id="PF00732">
    <property type="entry name" value="GMC_oxred_N"/>
    <property type="match status" value="1"/>
</dbReference>
<dbReference type="Pfam" id="PF05199">
    <property type="entry name" value="GMC_oxred_C"/>
    <property type="match status" value="1"/>
</dbReference>
<feature type="binding site" evidence="3">
    <location>
        <position position="277"/>
    </location>
    <ligand>
        <name>FAD</name>
        <dbReference type="ChEBI" id="CHEBI:57692"/>
    </ligand>
</feature>